<accession>A0ABU7T860</accession>
<dbReference type="EMBL" id="MLBY01000004">
    <property type="protein sequence ID" value="MEE7456721.1"/>
    <property type="molecule type" value="Genomic_DNA"/>
</dbReference>
<evidence type="ECO:0000313" key="1">
    <source>
        <dbReference type="EMBL" id="MEE7456721.1"/>
    </source>
</evidence>
<organism evidence="1 2">
    <name type="scientific">Methylobacterium radiotolerans</name>
    <dbReference type="NCBI Taxonomy" id="31998"/>
    <lineage>
        <taxon>Bacteria</taxon>
        <taxon>Pseudomonadati</taxon>
        <taxon>Pseudomonadota</taxon>
        <taxon>Alphaproteobacteria</taxon>
        <taxon>Hyphomicrobiales</taxon>
        <taxon>Methylobacteriaceae</taxon>
        <taxon>Methylobacterium</taxon>
    </lineage>
</organism>
<comment type="caution">
    <text evidence="1">The sequence shown here is derived from an EMBL/GenBank/DDBJ whole genome shotgun (WGS) entry which is preliminary data.</text>
</comment>
<sequence>MSIFRKPADMAASGMGAAVHALTAGFDTLTGLVARMNGRVEAHLRDRTTLLRAHYARQSNRESRPLPVLDGPIDLSLRGGIKNAA</sequence>
<dbReference type="Proteomes" id="UP001349262">
    <property type="component" value="Unassembled WGS sequence"/>
</dbReference>
<gene>
    <name evidence="1" type="ORF">MRSR164_07995</name>
</gene>
<keyword evidence="2" id="KW-1185">Reference proteome</keyword>
<reference evidence="1 2" key="1">
    <citation type="journal article" date="2012" name="Genet. Mol. Biol.">
        <title>Analysis of 16S rRNA and mxaF genes revealing insights into Methylobacterium niche-specific plant association.</title>
        <authorList>
            <person name="Dourado M.N."/>
            <person name="Andreote F.D."/>
            <person name="Dini-Andreote F."/>
            <person name="Conti R."/>
            <person name="Araujo J.M."/>
            <person name="Araujo W.L."/>
        </authorList>
    </citation>
    <scope>NUCLEOTIDE SEQUENCE [LARGE SCALE GENOMIC DNA]</scope>
    <source>
        <strain evidence="1 2">SR1.6/4</strain>
    </source>
</reference>
<proteinExistence type="predicted"/>
<protein>
    <submittedName>
        <fullName evidence="1">Uncharacterized protein</fullName>
    </submittedName>
</protein>
<name>A0ABU7T860_9HYPH</name>
<evidence type="ECO:0000313" key="2">
    <source>
        <dbReference type="Proteomes" id="UP001349262"/>
    </source>
</evidence>